<dbReference type="EMBL" id="BJWL01000017">
    <property type="protein sequence ID" value="GFZ05057.1"/>
    <property type="molecule type" value="Genomic_DNA"/>
</dbReference>
<proteinExistence type="predicted"/>
<sequence length="162" mass="18021">MMSGKHNEMPFLLLGMKGNSKDGRMAQSITRAGILAREGSIQAAKIRVEQWVINGKFNSKAAYDFFKPWKLPLIWLNQGFDPHTDPAIDAAIVDGRVIVVFWYYLGNPQLLFQLLSPWSCCCAETANDDSHGGGVHIVLLWLFSCPMPGALTRSVLKMVLLV</sequence>
<name>A0A7J0G2P6_9ERIC</name>
<evidence type="ECO:0000313" key="2">
    <source>
        <dbReference type="Proteomes" id="UP000585474"/>
    </source>
</evidence>
<comment type="caution">
    <text evidence="1">The sequence shown here is derived from an EMBL/GenBank/DDBJ whole genome shotgun (WGS) entry which is preliminary data.</text>
</comment>
<dbReference type="AlphaFoldDB" id="A0A7J0G2P6"/>
<keyword evidence="2" id="KW-1185">Reference proteome</keyword>
<gene>
    <name evidence="1" type="ORF">Acr_17g0006290</name>
</gene>
<organism evidence="1 2">
    <name type="scientific">Actinidia rufa</name>
    <dbReference type="NCBI Taxonomy" id="165716"/>
    <lineage>
        <taxon>Eukaryota</taxon>
        <taxon>Viridiplantae</taxon>
        <taxon>Streptophyta</taxon>
        <taxon>Embryophyta</taxon>
        <taxon>Tracheophyta</taxon>
        <taxon>Spermatophyta</taxon>
        <taxon>Magnoliopsida</taxon>
        <taxon>eudicotyledons</taxon>
        <taxon>Gunneridae</taxon>
        <taxon>Pentapetalae</taxon>
        <taxon>asterids</taxon>
        <taxon>Ericales</taxon>
        <taxon>Actinidiaceae</taxon>
        <taxon>Actinidia</taxon>
    </lineage>
</organism>
<evidence type="ECO:0000313" key="1">
    <source>
        <dbReference type="EMBL" id="GFZ05057.1"/>
    </source>
</evidence>
<dbReference type="Proteomes" id="UP000585474">
    <property type="component" value="Unassembled WGS sequence"/>
</dbReference>
<reference evidence="1 2" key="1">
    <citation type="submission" date="2019-07" db="EMBL/GenBank/DDBJ databases">
        <title>De Novo Assembly of kiwifruit Actinidia rufa.</title>
        <authorList>
            <person name="Sugita-Konishi S."/>
            <person name="Sato K."/>
            <person name="Mori E."/>
            <person name="Abe Y."/>
            <person name="Kisaki G."/>
            <person name="Hamano K."/>
            <person name="Suezawa K."/>
            <person name="Otani M."/>
            <person name="Fukuda T."/>
            <person name="Manabe T."/>
            <person name="Gomi K."/>
            <person name="Tabuchi M."/>
            <person name="Akimitsu K."/>
            <person name="Kataoka I."/>
        </authorList>
    </citation>
    <scope>NUCLEOTIDE SEQUENCE [LARGE SCALE GENOMIC DNA]</scope>
    <source>
        <strain evidence="2">cv. Fuchu</strain>
    </source>
</reference>
<accession>A0A7J0G2P6</accession>
<protein>
    <submittedName>
        <fullName evidence="1">Uncharacterized protein</fullName>
    </submittedName>
</protein>